<dbReference type="Proteomes" id="UP000001640">
    <property type="component" value="Chromosome 9"/>
</dbReference>
<evidence type="ECO:0000313" key="1">
    <source>
        <dbReference type="EMBL" id="CCC71933.1"/>
    </source>
</evidence>
<dbReference type="eggNOG" id="ENOG502SFDY">
    <property type="taxonomic scope" value="Eukaryota"/>
</dbReference>
<dbReference type="GeneID" id="96905620"/>
<keyword evidence="2" id="KW-1185">Reference proteome</keyword>
<reference key="2">
    <citation type="submission" date="2011-08" db="EMBL/GenBank/DDBJ databases">
        <title>Genome sequence of Naumovozyma castellii.</title>
        <authorList>
            <person name="Gordon J.L."/>
            <person name="Armisen D."/>
            <person name="Proux-Wera E."/>
            <person name="OhEigeartaigh S.S."/>
            <person name="Byrne K.P."/>
            <person name="Wolfe K.H."/>
        </authorList>
    </citation>
    <scope>NUCLEOTIDE SEQUENCE</scope>
    <source>
        <strain>Type strain:CBS 4309</strain>
    </source>
</reference>
<dbReference type="KEGG" id="ncs:NCAS_0I02650"/>
<dbReference type="InParanoid" id="G0VK99"/>
<accession>G0VK99</accession>
<organism evidence="1 2">
    <name type="scientific">Naumovozyma castellii</name>
    <name type="common">Yeast</name>
    <name type="synonym">Saccharomyces castellii</name>
    <dbReference type="NCBI Taxonomy" id="27288"/>
    <lineage>
        <taxon>Eukaryota</taxon>
        <taxon>Fungi</taxon>
        <taxon>Dikarya</taxon>
        <taxon>Ascomycota</taxon>
        <taxon>Saccharomycotina</taxon>
        <taxon>Saccharomycetes</taxon>
        <taxon>Saccharomycetales</taxon>
        <taxon>Saccharomycetaceae</taxon>
        <taxon>Naumovozyma</taxon>
    </lineage>
</organism>
<dbReference type="AlphaFoldDB" id="G0VK99"/>
<gene>
    <name evidence="1" type="primary">NCAS0I02650</name>
    <name evidence="1" type="ordered locus">NCAS_0I02650</name>
</gene>
<sequence length="74" mass="7962">MIAQNSRLAATLSSSAATMLTSRMAATAMLQHAVKKNAGNSFASFKEYRENAKTYGPLSASLATRRKLAHAPKY</sequence>
<dbReference type="HOGENOM" id="CLU_200666_0_0_1"/>
<dbReference type="OrthoDB" id="4052953at2759"/>
<name>G0VK99_NAUCA</name>
<dbReference type="EMBL" id="HE576760">
    <property type="protein sequence ID" value="CCC71933.1"/>
    <property type="molecule type" value="Genomic_DNA"/>
</dbReference>
<dbReference type="OMA" id="MIAQNSR"/>
<evidence type="ECO:0000313" key="2">
    <source>
        <dbReference type="Proteomes" id="UP000001640"/>
    </source>
</evidence>
<reference evidence="1 2" key="1">
    <citation type="journal article" date="2011" name="Proc. Natl. Acad. Sci. U.S.A.">
        <title>Evolutionary erosion of yeast sex chromosomes by mating-type switching accidents.</title>
        <authorList>
            <person name="Gordon J.L."/>
            <person name="Armisen D."/>
            <person name="Proux-Wera E."/>
            <person name="Oheigeartaigh S.S."/>
            <person name="Byrne K.P."/>
            <person name="Wolfe K.H."/>
        </authorList>
    </citation>
    <scope>NUCLEOTIDE SEQUENCE [LARGE SCALE GENOMIC DNA]</scope>
    <source>
        <strain evidence="2">ATCC 76901 / BCRC 22586 / CBS 4309 / NBRC 1992 / NRRL Y-12630</strain>
    </source>
</reference>
<protein>
    <submittedName>
        <fullName evidence="1">Uncharacterized protein</fullName>
    </submittedName>
</protein>
<proteinExistence type="predicted"/>
<dbReference type="RefSeq" id="XP_003678275.1">
    <property type="nucleotide sequence ID" value="XM_003678227.1"/>
</dbReference>